<keyword evidence="1" id="KW-0812">Transmembrane</keyword>
<dbReference type="EMBL" id="MKKK01000001">
    <property type="protein sequence ID" value="OEY98149.1"/>
    <property type="molecule type" value="Genomic_DNA"/>
</dbReference>
<evidence type="ECO:0000313" key="2">
    <source>
        <dbReference type="EMBL" id="OEY98149.1"/>
    </source>
</evidence>
<name>A0A1E7RFI0_9GAMM</name>
<organism evidence="2 3">
    <name type="scientific">Acinetobacter qingfengensis</name>
    <dbReference type="NCBI Taxonomy" id="1262585"/>
    <lineage>
        <taxon>Bacteria</taxon>
        <taxon>Pseudomonadati</taxon>
        <taxon>Pseudomonadota</taxon>
        <taxon>Gammaproteobacteria</taxon>
        <taxon>Moraxellales</taxon>
        <taxon>Moraxellaceae</taxon>
        <taxon>Acinetobacter</taxon>
    </lineage>
</organism>
<protein>
    <submittedName>
        <fullName evidence="2">Uncharacterized protein</fullName>
    </submittedName>
</protein>
<proteinExistence type="predicted"/>
<dbReference type="Proteomes" id="UP000185895">
    <property type="component" value="Unassembled WGS sequence"/>
</dbReference>
<gene>
    <name evidence="2" type="ORF">BJI46_01115</name>
</gene>
<dbReference type="AlphaFoldDB" id="A0A1E7RFI0"/>
<evidence type="ECO:0000313" key="3">
    <source>
        <dbReference type="Proteomes" id="UP000185895"/>
    </source>
</evidence>
<accession>A0A1E7RFI0</accession>
<evidence type="ECO:0000256" key="1">
    <source>
        <dbReference type="SAM" id="Phobius"/>
    </source>
</evidence>
<comment type="caution">
    <text evidence="2">The sequence shown here is derived from an EMBL/GenBank/DDBJ whole genome shotgun (WGS) entry which is preliminary data.</text>
</comment>
<sequence>MMAIKTLHGFVCVARIKMFLRPLSRKVMAKAFINFVMKLGKGVTITFISYFVYVILVHNRIHD</sequence>
<keyword evidence="1" id="KW-0472">Membrane</keyword>
<keyword evidence="3" id="KW-1185">Reference proteome</keyword>
<feature type="transmembrane region" description="Helical" evidence="1">
    <location>
        <begin position="31"/>
        <end position="56"/>
    </location>
</feature>
<dbReference type="STRING" id="1262585.BJI46_01115"/>
<keyword evidence="1" id="KW-1133">Transmembrane helix</keyword>
<reference evidence="2 3" key="1">
    <citation type="submission" date="2016-09" db="EMBL/GenBank/DDBJ databases">
        <authorList>
            <person name="Capua I."/>
            <person name="De Benedictis P."/>
            <person name="Joannis T."/>
            <person name="Lombin L.H."/>
            <person name="Cattoli G."/>
        </authorList>
    </citation>
    <scope>NUCLEOTIDE SEQUENCE [LARGE SCALE GENOMIC DNA]</scope>
    <source>
        <strain evidence="2 3">ANC 4671</strain>
    </source>
</reference>